<keyword evidence="1" id="KW-0812">Transmembrane</keyword>
<accession>A0ABR7N0C1</accession>
<keyword evidence="1" id="KW-1133">Transmembrane helix</keyword>
<dbReference type="Gene3D" id="3.30.700.10">
    <property type="entry name" value="Glycoprotein, Type 4 Pilin"/>
    <property type="match status" value="1"/>
</dbReference>
<comment type="caution">
    <text evidence="2">The sequence shown here is derived from an EMBL/GenBank/DDBJ whole genome shotgun (WGS) entry which is preliminary data.</text>
</comment>
<dbReference type="RefSeq" id="WP_249297614.1">
    <property type="nucleotide sequence ID" value="NZ_JACRSX010000004.1"/>
</dbReference>
<proteinExistence type="predicted"/>
<keyword evidence="3" id="KW-1185">Reference proteome</keyword>
<dbReference type="EMBL" id="JACRSX010000004">
    <property type="protein sequence ID" value="MBC8562080.1"/>
    <property type="molecule type" value="Genomic_DNA"/>
</dbReference>
<organism evidence="2 3">
    <name type="scientific">Jutongia huaianensis</name>
    <dbReference type="NCBI Taxonomy" id="2763668"/>
    <lineage>
        <taxon>Bacteria</taxon>
        <taxon>Bacillati</taxon>
        <taxon>Bacillota</taxon>
        <taxon>Clostridia</taxon>
        <taxon>Lachnospirales</taxon>
        <taxon>Lachnospiraceae</taxon>
        <taxon>Jutongia</taxon>
    </lineage>
</organism>
<dbReference type="InterPro" id="IPR012902">
    <property type="entry name" value="N_methyl_site"/>
</dbReference>
<name>A0ABR7N0C1_9FIRM</name>
<feature type="transmembrane region" description="Helical" evidence="1">
    <location>
        <begin position="12"/>
        <end position="36"/>
    </location>
</feature>
<dbReference type="Pfam" id="PF07963">
    <property type="entry name" value="N_methyl"/>
    <property type="match status" value="1"/>
</dbReference>
<gene>
    <name evidence="2" type="ORF">H8704_05435</name>
</gene>
<dbReference type="Proteomes" id="UP000606193">
    <property type="component" value="Unassembled WGS sequence"/>
</dbReference>
<evidence type="ECO:0000313" key="3">
    <source>
        <dbReference type="Proteomes" id="UP000606193"/>
    </source>
</evidence>
<dbReference type="NCBIfam" id="TIGR02532">
    <property type="entry name" value="IV_pilin_GFxxxE"/>
    <property type="match status" value="1"/>
</dbReference>
<dbReference type="PROSITE" id="PS00409">
    <property type="entry name" value="PROKAR_NTER_METHYL"/>
    <property type="match status" value="1"/>
</dbReference>
<reference evidence="2 3" key="1">
    <citation type="submission" date="2020-08" db="EMBL/GenBank/DDBJ databases">
        <title>Genome public.</title>
        <authorList>
            <person name="Liu C."/>
            <person name="Sun Q."/>
        </authorList>
    </citation>
    <scope>NUCLEOTIDE SEQUENCE [LARGE SCALE GENOMIC DNA]</scope>
    <source>
        <strain evidence="2 3">NSJ-37</strain>
    </source>
</reference>
<evidence type="ECO:0000313" key="2">
    <source>
        <dbReference type="EMBL" id="MBC8562080.1"/>
    </source>
</evidence>
<dbReference type="InterPro" id="IPR045584">
    <property type="entry name" value="Pilin-like"/>
</dbReference>
<keyword evidence="1" id="KW-0472">Membrane</keyword>
<evidence type="ECO:0000256" key="1">
    <source>
        <dbReference type="SAM" id="Phobius"/>
    </source>
</evidence>
<sequence length="200" mass="21437">MNIREDKRGFSLIELIITMAIMAVFAGAIIGGLAYINVGKTKKASAKLNNQITKIQTATMTKKGVTYLYIYRTSDGIYSSMASDTTDSDGDGVPDGYKKRLDLNAAITAGNVSQTKLCDSSVTIKGSDAGASVTTLDENNMLKIGYSKGTGSFIYSNNGTVTAGKAMTEMPFYSTIELSGKEKFTIQLVKTTGKHFIKES</sequence>
<protein>
    <submittedName>
        <fullName evidence="2">Prepilin-type N-terminal cleavage/methylation domain-containing protein</fullName>
    </submittedName>
</protein>
<dbReference type="SUPFAM" id="SSF54523">
    <property type="entry name" value="Pili subunits"/>
    <property type="match status" value="1"/>
</dbReference>